<protein>
    <submittedName>
        <fullName evidence="2">Uncharacterized protein</fullName>
    </submittedName>
</protein>
<dbReference type="Proteomes" id="UP001162483">
    <property type="component" value="Unassembled WGS sequence"/>
</dbReference>
<organism evidence="2 3">
    <name type="scientific">Staurois parvus</name>
    <dbReference type="NCBI Taxonomy" id="386267"/>
    <lineage>
        <taxon>Eukaryota</taxon>
        <taxon>Metazoa</taxon>
        <taxon>Chordata</taxon>
        <taxon>Craniata</taxon>
        <taxon>Vertebrata</taxon>
        <taxon>Euteleostomi</taxon>
        <taxon>Amphibia</taxon>
        <taxon>Batrachia</taxon>
        <taxon>Anura</taxon>
        <taxon>Neobatrachia</taxon>
        <taxon>Ranoidea</taxon>
        <taxon>Ranidae</taxon>
        <taxon>Staurois</taxon>
    </lineage>
</organism>
<keyword evidence="1" id="KW-0732">Signal</keyword>
<evidence type="ECO:0000313" key="3">
    <source>
        <dbReference type="Proteomes" id="UP001162483"/>
    </source>
</evidence>
<dbReference type="EMBL" id="CATNWA010001174">
    <property type="protein sequence ID" value="CAI9539337.1"/>
    <property type="molecule type" value="Genomic_DNA"/>
</dbReference>
<reference evidence="2" key="1">
    <citation type="submission" date="2023-05" db="EMBL/GenBank/DDBJ databases">
        <authorList>
            <person name="Stuckert A."/>
        </authorList>
    </citation>
    <scope>NUCLEOTIDE SEQUENCE</scope>
</reference>
<accession>A0ABN9AX71</accession>
<feature type="chain" id="PRO_5045786799" evidence="1">
    <location>
        <begin position="26"/>
        <end position="83"/>
    </location>
</feature>
<evidence type="ECO:0000313" key="2">
    <source>
        <dbReference type="EMBL" id="CAI9539337.1"/>
    </source>
</evidence>
<comment type="caution">
    <text evidence="2">The sequence shown here is derived from an EMBL/GenBank/DDBJ whole genome shotgun (WGS) entry which is preliminary data.</text>
</comment>
<gene>
    <name evidence="2" type="ORF">SPARVUS_LOCUS1579829</name>
</gene>
<keyword evidence="3" id="KW-1185">Reference proteome</keyword>
<sequence length="83" mass="9178">YTYLLCAVVLHREAWILLFLGPPQALLAPPSCRVPPQQAACYGGTRCSVCPFTHGPVPMMRQRPRKTKAVIHIAGSRWGSGKY</sequence>
<proteinExistence type="predicted"/>
<feature type="non-terminal residue" evidence="2">
    <location>
        <position position="1"/>
    </location>
</feature>
<feature type="signal peptide" evidence="1">
    <location>
        <begin position="1"/>
        <end position="25"/>
    </location>
</feature>
<evidence type="ECO:0000256" key="1">
    <source>
        <dbReference type="SAM" id="SignalP"/>
    </source>
</evidence>
<name>A0ABN9AX71_9NEOB</name>